<dbReference type="AlphaFoldDB" id="A0A2H0VIS6"/>
<organism evidence="1 2">
    <name type="scientific">Candidatus Collierbacteria bacterium CG10_big_fil_rev_8_21_14_0_10_44_9</name>
    <dbReference type="NCBI Taxonomy" id="1974535"/>
    <lineage>
        <taxon>Bacteria</taxon>
        <taxon>Candidatus Collieribacteriota</taxon>
    </lineage>
</organism>
<reference evidence="2" key="1">
    <citation type="submission" date="2017-09" db="EMBL/GenBank/DDBJ databases">
        <title>Depth-based differentiation of microbial function through sediment-hosted aquifers and enrichment of novel symbionts in the deep terrestrial subsurface.</title>
        <authorList>
            <person name="Probst A.J."/>
            <person name="Ladd B."/>
            <person name="Jarett J.K."/>
            <person name="Geller-Mcgrath D.E."/>
            <person name="Sieber C.M.K."/>
            <person name="Emerson J.B."/>
            <person name="Anantharaman K."/>
            <person name="Thomas B.C."/>
            <person name="Malmstrom R."/>
            <person name="Stieglmeier M."/>
            <person name="Klingl A."/>
            <person name="Woyke T."/>
            <person name="Ryan C.M."/>
            <person name="Banfield J.F."/>
        </authorList>
    </citation>
    <scope>NUCLEOTIDE SEQUENCE [LARGE SCALE GENOMIC DNA]</scope>
</reference>
<evidence type="ECO:0000313" key="2">
    <source>
        <dbReference type="Proteomes" id="UP000230796"/>
    </source>
</evidence>
<name>A0A2H0VIS6_9BACT</name>
<dbReference type="EMBL" id="PFAF01000034">
    <property type="protein sequence ID" value="PIR99007.1"/>
    <property type="molecule type" value="Genomic_DNA"/>
</dbReference>
<comment type="caution">
    <text evidence="1">The sequence shown here is derived from an EMBL/GenBank/DDBJ whole genome shotgun (WGS) entry which is preliminary data.</text>
</comment>
<gene>
    <name evidence="1" type="ORF">COT87_01765</name>
</gene>
<evidence type="ECO:0000313" key="1">
    <source>
        <dbReference type="EMBL" id="PIR99007.1"/>
    </source>
</evidence>
<dbReference type="Proteomes" id="UP000230796">
    <property type="component" value="Unassembled WGS sequence"/>
</dbReference>
<accession>A0A2H0VIS6</accession>
<protein>
    <submittedName>
        <fullName evidence="1">Uncharacterized protein</fullName>
    </submittedName>
</protein>
<proteinExistence type="predicted"/>
<sequence length="79" mass="8774">MFLITMINGQGLAVGKLLSPHTRSESELALTSNGWAPQDDDQTGHIWRKPGYDGLIKLQEVQPMAIDEVISKVAELEKR</sequence>